<sequence length="66" mass="7303">MTTKKEKKEQAAASVYTVGQLAEVSEKLFGTDKIIVKAALKISGKETFTENEAVKIVNAFRKKEVK</sequence>
<dbReference type="AlphaFoldDB" id="A0A415E1B9"/>
<dbReference type="Pfam" id="PF26160">
    <property type="entry name" value="YqzN_YkzM"/>
    <property type="match status" value="1"/>
</dbReference>
<gene>
    <name evidence="2" type="ORF">DW099_11820</name>
</gene>
<evidence type="ECO:0000259" key="1">
    <source>
        <dbReference type="Pfam" id="PF26160"/>
    </source>
</evidence>
<dbReference type="Proteomes" id="UP000284841">
    <property type="component" value="Unassembled WGS sequence"/>
</dbReference>
<evidence type="ECO:0000313" key="2">
    <source>
        <dbReference type="EMBL" id="RHJ87378.1"/>
    </source>
</evidence>
<comment type="caution">
    <text evidence="2">The sequence shown here is derived from an EMBL/GenBank/DDBJ whole genome shotgun (WGS) entry which is preliminary data.</text>
</comment>
<accession>A0A415E1B9</accession>
<proteinExistence type="predicted"/>
<dbReference type="RefSeq" id="WP_067534392.1">
    <property type="nucleotide sequence ID" value="NZ_JBKYJU010000003.1"/>
</dbReference>
<reference evidence="2 3" key="1">
    <citation type="submission" date="2018-08" db="EMBL/GenBank/DDBJ databases">
        <title>A genome reference for cultivated species of the human gut microbiota.</title>
        <authorList>
            <person name="Zou Y."/>
            <person name="Xue W."/>
            <person name="Luo G."/>
        </authorList>
    </citation>
    <scope>NUCLEOTIDE SEQUENCE [LARGE SCALE GENOMIC DNA]</scope>
    <source>
        <strain evidence="2 3">AM07-24</strain>
    </source>
</reference>
<name>A0A415E1B9_9FIRM</name>
<organism evidence="2 3">
    <name type="scientific">Emergencia timonensis</name>
    <dbReference type="NCBI Taxonomy" id="1776384"/>
    <lineage>
        <taxon>Bacteria</taxon>
        <taxon>Bacillati</taxon>
        <taxon>Bacillota</taxon>
        <taxon>Clostridia</taxon>
        <taxon>Peptostreptococcales</taxon>
        <taxon>Anaerovoracaceae</taxon>
        <taxon>Emergencia</taxon>
    </lineage>
</organism>
<dbReference type="EMBL" id="QRMS01000003">
    <property type="protein sequence ID" value="RHJ87378.1"/>
    <property type="molecule type" value="Genomic_DNA"/>
</dbReference>
<evidence type="ECO:0000313" key="3">
    <source>
        <dbReference type="Proteomes" id="UP000284841"/>
    </source>
</evidence>
<keyword evidence="3" id="KW-1185">Reference proteome</keyword>
<dbReference type="STRING" id="1776384.GCA_900086585_00932"/>
<feature type="domain" description="YqzN/YkzM" evidence="1">
    <location>
        <begin position="14"/>
        <end position="64"/>
    </location>
</feature>
<dbReference type="InterPro" id="IPR058869">
    <property type="entry name" value="YqzN_YkzM"/>
</dbReference>
<protein>
    <recommendedName>
        <fullName evidence="1">YqzN/YkzM domain-containing protein</fullName>
    </recommendedName>
</protein>